<dbReference type="OMA" id="PAFAFMK"/>
<feature type="compositionally biased region" description="Basic and acidic residues" evidence="1">
    <location>
        <begin position="334"/>
        <end position="372"/>
    </location>
</feature>
<accession>A0A194SGA8</accession>
<dbReference type="OrthoDB" id="2552978at2759"/>
<feature type="compositionally biased region" description="Basic and acidic residues" evidence="1">
    <location>
        <begin position="256"/>
        <end position="277"/>
    </location>
</feature>
<dbReference type="RefSeq" id="XP_018274745.1">
    <property type="nucleotide sequence ID" value="XM_018415671.1"/>
</dbReference>
<reference evidence="2 3" key="1">
    <citation type="journal article" date="2015" name="Front. Microbiol.">
        <title>Genome sequence of the plant growth promoting endophytic yeast Rhodotorula graminis WP1.</title>
        <authorList>
            <person name="Firrincieli A."/>
            <person name="Otillar R."/>
            <person name="Salamov A."/>
            <person name="Schmutz J."/>
            <person name="Khan Z."/>
            <person name="Redman R.S."/>
            <person name="Fleck N.D."/>
            <person name="Lindquist E."/>
            <person name="Grigoriev I.V."/>
            <person name="Doty S.L."/>
        </authorList>
    </citation>
    <scope>NUCLEOTIDE SEQUENCE [LARGE SCALE GENOMIC DNA]</scope>
    <source>
        <strain evidence="2 3">WP1</strain>
    </source>
</reference>
<organism evidence="2 3">
    <name type="scientific">Rhodotorula graminis (strain WP1)</name>
    <dbReference type="NCBI Taxonomy" id="578459"/>
    <lineage>
        <taxon>Eukaryota</taxon>
        <taxon>Fungi</taxon>
        <taxon>Dikarya</taxon>
        <taxon>Basidiomycota</taxon>
        <taxon>Pucciniomycotina</taxon>
        <taxon>Microbotryomycetes</taxon>
        <taxon>Sporidiobolales</taxon>
        <taxon>Sporidiobolaceae</taxon>
        <taxon>Rhodotorula</taxon>
    </lineage>
</organism>
<feature type="compositionally biased region" description="Polar residues" evidence="1">
    <location>
        <begin position="133"/>
        <end position="142"/>
    </location>
</feature>
<evidence type="ECO:0000313" key="2">
    <source>
        <dbReference type="EMBL" id="KPV78696.1"/>
    </source>
</evidence>
<dbReference type="EMBL" id="KQ474073">
    <property type="protein sequence ID" value="KPV78696.1"/>
    <property type="molecule type" value="Genomic_DNA"/>
</dbReference>
<feature type="compositionally biased region" description="Basic and acidic residues" evidence="1">
    <location>
        <begin position="71"/>
        <end position="88"/>
    </location>
</feature>
<proteinExistence type="predicted"/>
<feature type="region of interest" description="Disordered" evidence="1">
    <location>
        <begin position="123"/>
        <end position="143"/>
    </location>
</feature>
<feature type="compositionally biased region" description="Acidic residues" evidence="1">
    <location>
        <begin position="289"/>
        <end position="298"/>
    </location>
</feature>
<dbReference type="STRING" id="578459.A0A194SGA8"/>
<feature type="region of interest" description="Disordered" evidence="1">
    <location>
        <begin position="71"/>
        <end position="93"/>
    </location>
</feature>
<dbReference type="AlphaFoldDB" id="A0A194SGA8"/>
<name>A0A194SGA8_RHOGW</name>
<gene>
    <name evidence="2" type="ORF">RHOBADRAFT_51130</name>
</gene>
<dbReference type="Proteomes" id="UP000053890">
    <property type="component" value="Unassembled WGS sequence"/>
</dbReference>
<evidence type="ECO:0008006" key="4">
    <source>
        <dbReference type="Google" id="ProtNLM"/>
    </source>
</evidence>
<sequence length="372" mass="41781">MPPPSKRARTRSPSPTLPLHLLASLPSVHSLPPPSTDPALARLLPSVAHGVRAHEARLLDPHEWREVREANVRRANEDDSEARRNGRERGHRGGLVRWAGSTDGHEVWTDRYDILHLLPSFPPPPAPDAASSTSRGFDSLPSTHEESFYFTPAERTAIERKTRRRQLEDEREARVRAAAQRDEEERVAEEKRLAEETTSQLALMHRLHATLSSSPNPALLEMRVLANHGADARFAFLRPGARGGRWRETWERIRSGELRAEGEDEREKPVVKQEEKGGGMAGLAAYGSSDEDEGEGDDEATRADEQDVQSVPASPPEEEPGAGPSVVEEEESTEQERRRRQEQKAEKARAWAQKRREAREAQENEVQKKTNV</sequence>
<feature type="region of interest" description="Disordered" evidence="1">
    <location>
        <begin position="256"/>
        <end position="372"/>
    </location>
</feature>
<protein>
    <recommendedName>
        <fullName evidence="4">SURP motif domain-containing protein</fullName>
    </recommendedName>
</protein>
<evidence type="ECO:0000313" key="3">
    <source>
        <dbReference type="Proteomes" id="UP000053890"/>
    </source>
</evidence>
<evidence type="ECO:0000256" key="1">
    <source>
        <dbReference type="SAM" id="MobiDB-lite"/>
    </source>
</evidence>
<keyword evidence="3" id="KW-1185">Reference proteome</keyword>
<dbReference type="GeneID" id="28976119"/>
<feature type="region of interest" description="Disordered" evidence="1">
    <location>
        <begin position="160"/>
        <end position="187"/>
    </location>
</feature>